<organism evidence="12 13">
    <name type="scientific">Cellulomonas aerilata</name>
    <dbReference type="NCBI Taxonomy" id="515326"/>
    <lineage>
        <taxon>Bacteria</taxon>
        <taxon>Bacillati</taxon>
        <taxon>Actinomycetota</taxon>
        <taxon>Actinomycetes</taxon>
        <taxon>Micrococcales</taxon>
        <taxon>Cellulomonadaceae</taxon>
        <taxon>Cellulomonas</taxon>
    </lineage>
</organism>
<comment type="subunit">
    <text evidence="2">The complex is composed of two ATP-binding proteins (LsrA), two transmembrane proteins (LsrC and LsrD) and a solute-binding protein (LsrB).</text>
</comment>
<evidence type="ECO:0000256" key="8">
    <source>
        <dbReference type="ARBA" id="ARBA00023136"/>
    </source>
</evidence>
<feature type="transmembrane region" description="Helical" evidence="11">
    <location>
        <begin position="43"/>
        <end position="66"/>
    </location>
</feature>
<keyword evidence="4" id="KW-1003">Cell membrane</keyword>
<evidence type="ECO:0000256" key="5">
    <source>
        <dbReference type="ARBA" id="ARBA00022519"/>
    </source>
</evidence>
<dbReference type="Proteomes" id="UP000321181">
    <property type="component" value="Unassembled WGS sequence"/>
</dbReference>
<evidence type="ECO:0000256" key="9">
    <source>
        <dbReference type="ARBA" id="ARBA00025439"/>
    </source>
</evidence>
<dbReference type="Pfam" id="PF02653">
    <property type="entry name" value="BPD_transp_2"/>
    <property type="match status" value="1"/>
</dbReference>
<keyword evidence="5" id="KW-0997">Cell inner membrane</keyword>
<evidence type="ECO:0000256" key="3">
    <source>
        <dbReference type="ARBA" id="ARBA00022448"/>
    </source>
</evidence>
<comment type="caution">
    <text evidence="12">The sequence shown here is derived from an EMBL/GenBank/DDBJ whole genome shotgun (WGS) entry which is preliminary data.</text>
</comment>
<dbReference type="PANTHER" id="PTHR32196:SF29">
    <property type="entry name" value="AUTOINDUCER 2 IMPORT SYSTEM PERMEASE PROTEIN LSRC"/>
    <property type="match status" value="1"/>
</dbReference>
<feature type="transmembrane region" description="Helical" evidence="11">
    <location>
        <begin position="324"/>
        <end position="343"/>
    </location>
</feature>
<dbReference type="GO" id="GO:0022857">
    <property type="term" value="F:transmembrane transporter activity"/>
    <property type="evidence" value="ECO:0007669"/>
    <property type="project" value="InterPro"/>
</dbReference>
<feature type="transmembrane region" description="Helical" evidence="11">
    <location>
        <begin position="193"/>
        <end position="215"/>
    </location>
</feature>
<feature type="transmembrane region" description="Helical" evidence="11">
    <location>
        <begin position="153"/>
        <end position="172"/>
    </location>
</feature>
<evidence type="ECO:0000313" key="12">
    <source>
        <dbReference type="EMBL" id="GEO35145.1"/>
    </source>
</evidence>
<keyword evidence="13" id="KW-1185">Reference proteome</keyword>
<keyword evidence="3" id="KW-0813">Transport</keyword>
<dbReference type="EMBL" id="BJYY01000018">
    <property type="protein sequence ID" value="GEO35145.1"/>
    <property type="molecule type" value="Genomic_DNA"/>
</dbReference>
<dbReference type="InterPro" id="IPR001851">
    <property type="entry name" value="ABC_transp_permease"/>
</dbReference>
<evidence type="ECO:0000256" key="6">
    <source>
        <dbReference type="ARBA" id="ARBA00022692"/>
    </source>
</evidence>
<keyword evidence="8 11" id="KW-0472">Membrane</keyword>
<accession>A0A512DFA5</accession>
<keyword evidence="6 11" id="KW-0812">Transmembrane</keyword>
<reference evidence="12 13" key="1">
    <citation type="submission" date="2019-07" db="EMBL/GenBank/DDBJ databases">
        <title>Whole genome shotgun sequence of Cellulomonas aerilata NBRC 106308.</title>
        <authorList>
            <person name="Hosoyama A."/>
            <person name="Uohara A."/>
            <person name="Ohji S."/>
            <person name="Ichikawa N."/>
        </authorList>
    </citation>
    <scope>NUCLEOTIDE SEQUENCE [LARGE SCALE GENOMIC DNA]</scope>
    <source>
        <strain evidence="12 13">NBRC 106308</strain>
    </source>
</reference>
<feature type="transmembrane region" description="Helical" evidence="11">
    <location>
        <begin position="123"/>
        <end position="147"/>
    </location>
</feature>
<feature type="transmembrane region" description="Helical" evidence="11">
    <location>
        <begin position="285"/>
        <end position="312"/>
    </location>
</feature>
<dbReference type="PANTHER" id="PTHR32196">
    <property type="entry name" value="ABC TRANSPORTER PERMEASE PROTEIN YPHD-RELATED-RELATED"/>
    <property type="match status" value="1"/>
</dbReference>
<protein>
    <recommendedName>
        <fullName evidence="10">Autoinducer 2 import system permease protein LsrC</fullName>
    </recommendedName>
</protein>
<comment type="subcellular location">
    <subcellularLocation>
        <location evidence="1">Cell membrane</location>
        <topology evidence="1">Multi-pass membrane protein</topology>
    </subcellularLocation>
</comment>
<name>A0A512DFA5_9CELL</name>
<feature type="transmembrane region" description="Helical" evidence="11">
    <location>
        <begin position="244"/>
        <end position="264"/>
    </location>
</feature>
<evidence type="ECO:0000256" key="7">
    <source>
        <dbReference type="ARBA" id="ARBA00022989"/>
    </source>
</evidence>
<feature type="transmembrane region" description="Helical" evidence="11">
    <location>
        <begin position="73"/>
        <end position="92"/>
    </location>
</feature>
<evidence type="ECO:0000256" key="10">
    <source>
        <dbReference type="ARBA" id="ARBA00039382"/>
    </source>
</evidence>
<proteinExistence type="predicted"/>
<dbReference type="OrthoDB" id="9808136at2"/>
<dbReference type="AlphaFoldDB" id="A0A512DFA5"/>
<dbReference type="RefSeq" id="WP_146905960.1">
    <property type="nucleotide sequence ID" value="NZ_BAAARM010000008.1"/>
</dbReference>
<gene>
    <name evidence="12" type="primary">rhaP</name>
    <name evidence="12" type="ORF">CAE01nite_28700</name>
</gene>
<dbReference type="CDD" id="cd06579">
    <property type="entry name" value="TM_PBP1_transp_AraH_like"/>
    <property type="match status" value="1"/>
</dbReference>
<evidence type="ECO:0000256" key="11">
    <source>
        <dbReference type="SAM" id="Phobius"/>
    </source>
</evidence>
<comment type="function">
    <text evidence="9">Part of the ABC transporter complex LsrABCD involved in autoinducer 2 (AI-2) import. Probably responsible for the translocation of the substrate across the membrane.</text>
</comment>
<evidence type="ECO:0000313" key="13">
    <source>
        <dbReference type="Proteomes" id="UP000321181"/>
    </source>
</evidence>
<dbReference type="GO" id="GO:0005886">
    <property type="term" value="C:plasma membrane"/>
    <property type="evidence" value="ECO:0007669"/>
    <property type="project" value="UniProtKB-SubCell"/>
</dbReference>
<keyword evidence="7 11" id="KW-1133">Transmembrane helix</keyword>
<sequence length="359" mass="37522">MTQPTLHHTDGTEVTTSQALLVEPSRLSAGRRHLNTVVRSRELSIFLVLVAVVVVATARSSGFIFSSDGWRNFLLNPSILLLLAVGQAVVVITRNVDLSVGSVMALTAYLTGRLFLDVPGLPLVAVFAAGILAGSVLGLVNGALVAYGKVPSLVITLGTLYIYRGVMLTWAGSDRINAGDLPNGFLALGTRSIFSIPVLTLVALVVLTVVGYYLYTTRGGRELYAIGSDPGAAVLYGLDVNRRILSAFALSGALAGLAGVLYTARYGTVSSAVGVGFELQAVAAVVIGGVAIFGGSGTVWGAAIGAFLLVTINRALPSLGIEDFWQRAVWGVLILGAIVLDRVMAARQARKLVEARDLT</sequence>
<evidence type="ECO:0000256" key="4">
    <source>
        <dbReference type="ARBA" id="ARBA00022475"/>
    </source>
</evidence>
<evidence type="ECO:0000256" key="1">
    <source>
        <dbReference type="ARBA" id="ARBA00004651"/>
    </source>
</evidence>
<evidence type="ECO:0000256" key="2">
    <source>
        <dbReference type="ARBA" id="ARBA00011262"/>
    </source>
</evidence>